<evidence type="ECO:0000313" key="2">
    <source>
        <dbReference type="Proteomes" id="UP000002899"/>
    </source>
</evidence>
<reference evidence="1 2" key="3">
    <citation type="journal article" date="2016" name="Sci. Rep.">
        <title>Genome-wide diversity and gene expression profiling of Babesia microti isolates identify polymorphic genes that mediate host-pathogen interactions.</title>
        <authorList>
            <person name="Silva J.C."/>
            <person name="Cornillot E."/>
            <person name="McCracken C."/>
            <person name="Usmani-Brown S."/>
            <person name="Dwivedi A."/>
            <person name="Ifeonu O.O."/>
            <person name="Crabtree J."/>
            <person name="Gotia H.T."/>
            <person name="Virji A.Z."/>
            <person name="Reynes C."/>
            <person name="Colinge J."/>
            <person name="Kumar V."/>
            <person name="Lawres L."/>
            <person name="Pazzi J.E."/>
            <person name="Pablo J.V."/>
            <person name="Hung C."/>
            <person name="Brancato J."/>
            <person name="Kumari P."/>
            <person name="Orvis J."/>
            <person name="Tretina K."/>
            <person name="Chibucos M."/>
            <person name="Ott S."/>
            <person name="Sadzewicz L."/>
            <person name="Sengamalay N."/>
            <person name="Shetty A.C."/>
            <person name="Su Q."/>
            <person name="Tallon L."/>
            <person name="Fraser C.M."/>
            <person name="Frutos R."/>
            <person name="Molina D.M."/>
            <person name="Krause P.J."/>
            <person name="Ben Mamoun C."/>
        </authorList>
    </citation>
    <scope>NUCLEOTIDE SEQUENCE [LARGE SCALE GENOMIC DNA]</scope>
    <source>
        <strain evidence="1 2">RI</strain>
    </source>
</reference>
<reference evidence="1 2" key="2">
    <citation type="journal article" date="2013" name="PLoS ONE">
        <title>Whole genome mapping and re-organization of the nuclear and mitochondrial genomes of Babesia microti isolates.</title>
        <authorList>
            <person name="Cornillot E."/>
            <person name="Dassouli A."/>
            <person name="Garg A."/>
            <person name="Pachikara N."/>
            <person name="Randazzo S."/>
            <person name="Depoix D."/>
            <person name="Carcy B."/>
            <person name="Delbecq S."/>
            <person name="Frutos R."/>
            <person name="Silva J.C."/>
            <person name="Sutton R."/>
            <person name="Krause P.J."/>
            <person name="Mamoun C.B."/>
        </authorList>
    </citation>
    <scope>NUCLEOTIDE SEQUENCE [LARGE SCALE GENOMIC DNA]</scope>
    <source>
        <strain evidence="1 2">RI</strain>
    </source>
</reference>
<gene>
    <name evidence="1" type="ORF">BMR1_01G01175</name>
</gene>
<dbReference type="AlphaFoldDB" id="I7IFD2"/>
<proteinExistence type="predicted"/>
<evidence type="ECO:0000313" key="1">
    <source>
        <dbReference type="EMBL" id="CCF72701.1"/>
    </source>
</evidence>
<dbReference type="RefSeq" id="XP_012647310.1">
    <property type="nucleotide sequence ID" value="XM_012791856.1"/>
</dbReference>
<organism evidence="1 2">
    <name type="scientific">Babesia microti (strain RI)</name>
    <dbReference type="NCBI Taxonomy" id="1133968"/>
    <lineage>
        <taxon>Eukaryota</taxon>
        <taxon>Sar</taxon>
        <taxon>Alveolata</taxon>
        <taxon>Apicomplexa</taxon>
        <taxon>Aconoidasida</taxon>
        <taxon>Piroplasmida</taxon>
        <taxon>Babesiidae</taxon>
        <taxon>Babesia</taxon>
    </lineage>
</organism>
<reference evidence="1 2" key="1">
    <citation type="journal article" date="2012" name="Nucleic Acids Res.">
        <title>Sequencing of the smallest Apicomplexan genome from the human pathogen Babesia microti.</title>
        <authorList>
            <person name="Cornillot E."/>
            <person name="Hadj-Kaddour K."/>
            <person name="Dassouli A."/>
            <person name="Noel B."/>
            <person name="Ranwez V."/>
            <person name="Vacherie B."/>
            <person name="Augagneur Y."/>
            <person name="Bres V."/>
            <person name="Duclos A."/>
            <person name="Randazzo S."/>
            <person name="Carcy B."/>
            <person name="Debierre-Grockiego F."/>
            <person name="Delbecq S."/>
            <person name="Moubri-Menage K."/>
            <person name="Shams-Eldin H."/>
            <person name="Usmani-Brown S."/>
            <person name="Bringaud F."/>
            <person name="Wincker P."/>
            <person name="Vivares C.P."/>
            <person name="Schwarz R.T."/>
            <person name="Schetters T.P."/>
            <person name="Krause P.J."/>
            <person name="Gorenflot A."/>
            <person name="Berry V."/>
            <person name="Barbe V."/>
            <person name="Ben Mamoun C."/>
        </authorList>
    </citation>
    <scope>NUCLEOTIDE SEQUENCE [LARGE SCALE GENOMIC DNA]</scope>
    <source>
        <strain evidence="1 2">RI</strain>
    </source>
</reference>
<dbReference type="VEuPathDB" id="PiroplasmaDB:BMR1_01G01175"/>
<protein>
    <submittedName>
        <fullName evidence="1">Uncharacterized protein</fullName>
    </submittedName>
</protein>
<dbReference type="EMBL" id="FO082871">
    <property type="protein sequence ID" value="CCF72701.1"/>
    <property type="molecule type" value="Genomic_DNA"/>
</dbReference>
<dbReference type="KEGG" id="bmic:BMR1_01G01175"/>
<keyword evidence="2" id="KW-1185">Reference proteome</keyword>
<sequence length="460" mass="50554">MKRPNAECFVIDDEDTMEATDKKAFMKLTREPSIKSSASIKVNETKDAECKEHGDGSNYEVGVEVAGDNNTTVYTSTISINDADHIPISLDSDEDSSLRRATEADIDPNKLPIQFDNTTNNTGIYQSINSVPDDTERAEAPATKFLDSNLDTNNLSHNIIISDDLSNNNLLYNISIHPEISHPTVPSSDPNNTLTASNEAINVLENDKIQIAPEVCTIVSSISAESVASDVGYDNMYSSGQILGYQDDFLQEFPQLPCENVSHPILQVVSDESDVEIVGDNAADIISDNVMYINSDTPTIHQTTNSDEPITIMTPDSTIEDKSECQIAEDKVNTYSVTNNVESTTIGTKIESVQNLNAIDNATIIGMADSTDENFMVETMDTKNIVMLDSGLVKPAWLRSGCFQGKSWKQVADMLGEIVTHSTLESENLSILRQIITNLNRQNGPTNIEELRTQIKMLLR</sequence>
<dbReference type="GeneID" id="24423315"/>
<accession>I7IFD2</accession>
<dbReference type="Proteomes" id="UP000002899">
    <property type="component" value="Chromosome I"/>
</dbReference>
<name>I7IFD2_BABMR</name>